<proteinExistence type="predicted"/>
<keyword evidence="3" id="KW-0645">Protease</keyword>
<dbReference type="SUPFAM" id="SSF53092">
    <property type="entry name" value="Creatinase/prolidase N-terminal domain"/>
    <property type="match status" value="1"/>
</dbReference>
<dbReference type="Gene3D" id="3.90.230.10">
    <property type="entry name" value="Creatinase/methionine aminopeptidase superfamily"/>
    <property type="match status" value="1"/>
</dbReference>
<dbReference type="InterPro" id="IPR050659">
    <property type="entry name" value="Peptidase_M24B"/>
</dbReference>
<dbReference type="GO" id="GO:0004177">
    <property type="term" value="F:aminopeptidase activity"/>
    <property type="evidence" value="ECO:0007669"/>
    <property type="project" value="UniProtKB-KW"/>
</dbReference>
<keyword evidence="3" id="KW-0378">Hydrolase</keyword>
<protein>
    <submittedName>
        <fullName evidence="3">Aminopeptidase P family protein</fullName>
    </submittedName>
</protein>
<dbReference type="InterPro" id="IPR029149">
    <property type="entry name" value="Creatin/AminoP/Spt16_N"/>
</dbReference>
<name>A0A418V0Q2_RHOPL</name>
<dbReference type="PANTHER" id="PTHR46112">
    <property type="entry name" value="AMINOPEPTIDASE"/>
    <property type="match status" value="1"/>
</dbReference>
<evidence type="ECO:0000259" key="1">
    <source>
        <dbReference type="Pfam" id="PF00557"/>
    </source>
</evidence>
<keyword evidence="3" id="KW-0031">Aminopeptidase</keyword>
<accession>A0A418V0Q2</accession>
<dbReference type="Proteomes" id="UP000285523">
    <property type="component" value="Unassembled WGS sequence"/>
</dbReference>
<feature type="domain" description="Peptidase M24" evidence="1">
    <location>
        <begin position="170"/>
        <end position="368"/>
    </location>
</feature>
<gene>
    <name evidence="3" type="ORF">D4Q52_20655</name>
</gene>
<organism evidence="3 4">
    <name type="scientific">Rhodopseudomonas palustris</name>
    <dbReference type="NCBI Taxonomy" id="1076"/>
    <lineage>
        <taxon>Bacteria</taxon>
        <taxon>Pseudomonadati</taxon>
        <taxon>Pseudomonadota</taxon>
        <taxon>Alphaproteobacteria</taxon>
        <taxon>Hyphomicrobiales</taxon>
        <taxon>Nitrobacteraceae</taxon>
        <taxon>Rhodopseudomonas</taxon>
    </lineage>
</organism>
<dbReference type="InterPro" id="IPR000587">
    <property type="entry name" value="Creatinase_N"/>
</dbReference>
<feature type="domain" description="Creatinase N-terminal" evidence="2">
    <location>
        <begin position="1"/>
        <end position="161"/>
    </location>
</feature>
<dbReference type="EMBL" id="QYYD01000024">
    <property type="protein sequence ID" value="RJF69395.1"/>
    <property type="molecule type" value="Genomic_DNA"/>
</dbReference>
<dbReference type="PANTHER" id="PTHR46112:SF2">
    <property type="entry name" value="XAA-PRO AMINOPEPTIDASE P-RELATED"/>
    <property type="match status" value="1"/>
</dbReference>
<evidence type="ECO:0000313" key="3">
    <source>
        <dbReference type="EMBL" id="RJF69395.1"/>
    </source>
</evidence>
<comment type="caution">
    <text evidence="3">The sequence shown here is derived from an EMBL/GenBank/DDBJ whole genome shotgun (WGS) entry which is preliminary data.</text>
</comment>
<dbReference type="OrthoDB" id="9806388at2"/>
<dbReference type="SUPFAM" id="SSF55920">
    <property type="entry name" value="Creatinase/aminopeptidase"/>
    <property type="match status" value="1"/>
</dbReference>
<dbReference type="InterPro" id="IPR000994">
    <property type="entry name" value="Pept_M24"/>
</dbReference>
<dbReference type="CDD" id="cd01066">
    <property type="entry name" value="APP_MetAP"/>
    <property type="match status" value="1"/>
</dbReference>
<dbReference type="Gene3D" id="3.40.350.10">
    <property type="entry name" value="Creatinase/prolidase N-terminal domain"/>
    <property type="match status" value="1"/>
</dbReference>
<dbReference type="Pfam" id="PF01321">
    <property type="entry name" value="Creatinase_N"/>
    <property type="match status" value="1"/>
</dbReference>
<dbReference type="Pfam" id="PF00557">
    <property type="entry name" value="Peptidase_M24"/>
    <property type="match status" value="1"/>
</dbReference>
<dbReference type="InterPro" id="IPR036005">
    <property type="entry name" value="Creatinase/aminopeptidase-like"/>
</dbReference>
<dbReference type="AlphaFoldDB" id="A0A418V0Q2"/>
<reference evidence="3 4" key="1">
    <citation type="submission" date="2018-09" db="EMBL/GenBank/DDBJ databases">
        <title>Draft genome sequence of Rhodopseudomonas palustris 2.1.18.</title>
        <authorList>
            <person name="Robertson S.L."/>
            <person name="Meyer T.E."/>
            <person name="Kyndt J.A."/>
        </authorList>
    </citation>
    <scope>NUCLEOTIDE SEQUENCE [LARGE SCALE GENOMIC DNA]</scope>
    <source>
        <strain evidence="3 4">2.1.18</strain>
    </source>
</reference>
<evidence type="ECO:0000313" key="4">
    <source>
        <dbReference type="Proteomes" id="UP000285523"/>
    </source>
</evidence>
<evidence type="ECO:0000259" key="2">
    <source>
        <dbReference type="Pfam" id="PF01321"/>
    </source>
</evidence>
<sequence>MADDDLDGLIAATAENVQYLTGIRSVSLHLHPYFGQCYAVITRDAPDRVTLVSSTGEIDQVLDASAEIADAVNFGTFYRENYGDGALPDHEQRLQQLTNQPAEPNGGAALAAAIKRIGLAGKRIGIDENGLRIGVEAGLRQALPSTNFVAAASAFAWVRRVKTEEEIRRIASAALITEQAIAAAVSIARAGVTEQELYLEFNRSVASQGGRAEFTMIKFGRNSVSGQVLSNRTPLAAGDTIWFDVGATYQGYWSDLARTFSFGEPSQRVRELYRAMVAGEQAGIDRARPGMTGGQLFDLTVQAVRDNGEPRYRRHHVGHCIGAEVYEQPILAPGNDIEIEAGMVINIETPYYEFGVGAVHVENPFVVGDGQPNRLLTKGTPKELVIL</sequence>